<reference evidence="3" key="1">
    <citation type="submission" date="2022-10" db="EMBL/GenBank/DDBJ databases">
        <title>The complete genomes of actinobacterial strains from the NBC collection.</title>
        <authorList>
            <person name="Joergensen T.S."/>
            <person name="Alvarez Arevalo M."/>
            <person name="Sterndorff E.B."/>
            <person name="Faurdal D."/>
            <person name="Vuksanovic O."/>
            <person name="Mourched A.-S."/>
            <person name="Charusanti P."/>
            <person name="Shaw S."/>
            <person name="Blin K."/>
            <person name="Weber T."/>
        </authorList>
    </citation>
    <scope>NUCLEOTIDE SEQUENCE</scope>
    <source>
        <strain evidence="3">NBC_00222</strain>
    </source>
</reference>
<evidence type="ECO:0000313" key="3">
    <source>
        <dbReference type="EMBL" id="WUQ88100.1"/>
    </source>
</evidence>
<feature type="transmembrane region" description="Helical" evidence="1">
    <location>
        <begin position="19"/>
        <end position="37"/>
    </location>
</feature>
<feature type="transmembrane region" description="Helical" evidence="1">
    <location>
        <begin position="80"/>
        <end position="105"/>
    </location>
</feature>
<protein>
    <recommendedName>
        <fullName evidence="2">MHYT domain-containing protein</fullName>
    </recommendedName>
</protein>
<evidence type="ECO:0000313" key="4">
    <source>
        <dbReference type="Proteomes" id="UP001432222"/>
    </source>
</evidence>
<dbReference type="RefSeq" id="WP_328958651.1">
    <property type="nucleotide sequence ID" value="NZ_CP108110.1"/>
</dbReference>
<feature type="transmembrane region" description="Helical" evidence="1">
    <location>
        <begin position="174"/>
        <end position="194"/>
    </location>
</feature>
<sequence>MHPHHAVIDGFHYGWLNPVLSYLVACTGAALGLRCTVRALDLPPRRRLGWLLLGAAEIGCGIWTMHFLAMLGFTVSGSTILYNVPLTLCSLVLAIVVCGLGILYVGYRPRSLSTLLIGGTVMGLGVAAMHYLGMAAMHVQGQVSYDALTVAGSIAIAVAASATALWMTLNITGLLASLASALIAGVAVVAMHYTGMAAVSVVLDGRSPVGGLPASQFITPLAVAVLVLLSLGGIALMLSPHDASLSGLDHDRDRPEPIRVPLFERQG</sequence>
<feature type="transmembrane region" description="Helical" evidence="1">
    <location>
        <begin position="145"/>
        <end position="167"/>
    </location>
</feature>
<keyword evidence="4" id="KW-1185">Reference proteome</keyword>
<organism evidence="3 4">
    <name type="scientific">Kitasatospora purpeofusca</name>
    <dbReference type="NCBI Taxonomy" id="67352"/>
    <lineage>
        <taxon>Bacteria</taxon>
        <taxon>Bacillati</taxon>
        <taxon>Actinomycetota</taxon>
        <taxon>Actinomycetes</taxon>
        <taxon>Kitasatosporales</taxon>
        <taxon>Streptomycetaceae</taxon>
        <taxon>Kitasatospora</taxon>
    </lineage>
</organism>
<dbReference type="PROSITE" id="PS50924">
    <property type="entry name" value="MHYT"/>
    <property type="match status" value="1"/>
</dbReference>
<dbReference type="Pfam" id="PF03707">
    <property type="entry name" value="MHYT"/>
    <property type="match status" value="3"/>
</dbReference>
<dbReference type="EMBL" id="CP108110">
    <property type="protein sequence ID" value="WUQ88100.1"/>
    <property type="molecule type" value="Genomic_DNA"/>
</dbReference>
<evidence type="ECO:0000256" key="1">
    <source>
        <dbReference type="PROSITE-ProRule" id="PRU00244"/>
    </source>
</evidence>
<name>A0ABZ1UB56_9ACTN</name>
<dbReference type="InterPro" id="IPR005330">
    <property type="entry name" value="MHYT_dom"/>
</dbReference>
<keyword evidence="1" id="KW-1133">Transmembrane helix</keyword>
<feature type="transmembrane region" description="Helical" evidence="1">
    <location>
        <begin position="49"/>
        <end position="74"/>
    </location>
</feature>
<accession>A0ABZ1UB56</accession>
<feature type="transmembrane region" description="Helical" evidence="1">
    <location>
        <begin position="112"/>
        <end position="133"/>
    </location>
</feature>
<evidence type="ECO:0000259" key="2">
    <source>
        <dbReference type="PROSITE" id="PS50924"/>
    </source>
</evidence>
<proteinExistence type="predicted"/>
<dbReference type="Proteomes" id="UP001432222">
    <property type="component" value="Chromosome"/>
</dbReference>
<gene>
    <name evidence="3" type="ORF">OHA16_37010</name>
</gene>
<dbReference type="PANTHER" id="PTHR35152">
    <property type="entry name" value="DOMAIN SIGNALLING PROTEIN, PUTATIVE (AFU_ORTHOLOGUE AFUA_5G11310)-RELATED"/>
    <property type="match status" value="1"/>
</dbReference>
<feature type="domain" description="MHYT" evidence="2">
    <location>
        <begin position="13"/>
        <end position="202"/>
    </location>
</feature>
<feature type="transmembrane region" description="Helical" evidence="1">
    <location>
        <begin position="214"/>
        <end position="238"/>
    </location>
</feature>
<dbReference type="PANTHER" id="PTHR35152:SF1">
    <property type="entry name" value="DOMAIN SIGNALLING PROTEIN, PUTATIVE (AFU_ORTHOLOGUE AFUA_5G11310)-RELATED"/>
    <property type="match status" value="1"/>
</dbReference>
<keyword evidence="1" id="KW-0812">Transmembrane</keyword>
<keyword evidence="1" id="KW-0472">Membrane</keyword>